<dbReference type="Ensembl" id="ENSGMOT00000003672.2">
    <property type="protein sequence ID" value="ENSGMOP00000003566.2"/>
    <property type="gene ID" value="ENSGMOG00000003369.2"/>
</dbReference>
<dbReference type="Pfam" id="PF02926">
    <property type="entry name" value="THUMP"/>
    <property type="match status" value="1"/>
</dbReference>
<dbReference type="GeneID" id="115539890"/>
<reference evidence="4" key="2">
    <citation type="submission" date="2025-09" db="UniProtKB">
        <authorList>
            <consortium name="Ensembl"/>
        </authorList>
    </citation>
    <scope>IDENTIFICATION</scope>
</reference>
<dbReference type="InterPro" id="IPR004114">
    <property type="entry name" value="THUMP_dom"/>
</dbReference>
<sequence length="312" mass="35084">MSADNDKKRSKKRYASSRGNKRYKGCRELEVGMQGIIITCNMNEKKCTSEAYSLLNEYADKLYGPEKIEDCDGSNSEEEDDAEAALKKEVAQLKKKGKGEKRFQALDSGANNVVFIRTHNVEPDKLVHHVLSDLHATKKNKSRNILRMLPVSGTCKAFQEDMDKYLITFLEPWFKPPNHATFQIAFKARNSSHNKRDDIIKAVAGLVGKMNPENKVDLTNPELTIIVEVIKTVCCLSVVPDYALYRKYNLQEVVKEDAPKADAADKRADQKATDQGDSADVVKAEEQTDKQAEDIKVPENDKLVEAATEDKK</sequence>
<proteinExistence type="predicted"/>
<dbReference type="GO" id="GO:0003723">
    <property type="term" value="F:RNA binding"/>
    <property type="evidence" value="ECO:0007669"/>
    <property type="project" value="UniProtKB-UniRule"/>
</dbReference>
<dbReference type="Gene3D" id="3.30.2300.10">
    <property type="entry name" value="THUMP superfamily"/>
    <property type="match status" value="1"/>
</dbReference>
<dbReference type="OMA" id="KRFCDQA"/>
<evidence type="ECO:0000313" key="5">
    <source>
        <dbReference type="Proteomes" id="UP000694546"/>
    </source>
</evidence>
<dbReference type="GeneTree" id="ENSGT00390000002365"/>
<dbReference type="PANTHER" id="PTHR13452">
    <property type="entry name" value="THUMP DOMAIN CONTAINING PROTEIN 1-RELATED"/>
    <property type="match status" value="1"/>
</dbReference>
<dbReference type="PANTHER" id="PTHR13452:SF10">
    <property type="entry name" value="THUMP DOMAIN-CONTAINING PROTEIN 1"/>
    <property type="match status" value="1"/>
</dbReference>
<dbReference type="SMART" id="SM00981">
    <property type="entry name" value="THUMP"/>
    <property type="match status" value="1"/>
</dbReference>
<keyword evidence="5" id="KW-1185">Reference proteome</keyword>
<keyword evidence="1" id="KW-0694">RNA-binding</keyword>
<dbReference type="AlphaFoldDB" id="A0A8C4Z2I2"/>
<dbReference type="SUPFAM" id="SSF143437">
    <property type="entry name" value="THUMP domain-like"/>
    <property type="match status" value="1"/>
</dbReference>
<dbReference type="InterPro" id="IPR040183">
    <property type="entry name" value="THUMPD1-like"/>
</dbReference>
<name>A0A8C4Z2I2_GADMO</name>
<dbReference type="OrthoDB" id="367221at2759"/>
<organism evidence="4 5">
    <name type="scientific">Gadus morhua</name>
    <name type="common">Atlantic cod</name>
    <dbReference type="NCBI Taxonomy" id="8049"/>
    <lineage>
        <taxon>Eukaryota</taxon>
        <taxon>Metazoa</taxon>
        <taxon>Chordata</taxon>
        <taxon>Craniata</taxon>
        <taxon>Vertebrata</taxon>
        <taxon>Euteleostomi</taxon>
        <taxon>Actinopterygii</taxon>
        <taxon>Neopterygii</taxon>
        <taxon>Teleostei</taxon>
        <taxon>Neoteleostei</taxon>
        <taxon>Acanthomorphata</taxon>
        <taxon>Zeiogadaria</taxon>
        <taxon>Gadariae</taxon>
        <taxon>Gadiformes</taxon>
        <taxon>Gadoidei</taxon>
        <taxon>Gadidae</taxon>
        <taxon>Gadus</taxon>
    </lineage>
</organism>
<gene>
    <name evidence="4" type="primary">thumpd1</name>
</gene>
<dbReference type="CDD" id="cd11717">
    <property type="entry name" value="THUMP_THUMPD1_like"/>
    <property type="match status" value="1"/>
</dbReference>
<evidence type="ECO:0000256" key="2">
    <source>
        <dbReference type="SAM" id="MobiDB-lite"/>
    </source>
</evidence>
<evidence type="ECO:0000259" key="3">
    <source>
        <dbReference type="PROSITE" id="PS51165"/>
    </source>
</evidence>
<dbReference type="RefSeq" id="XP_030206619.1">
    <property type="nucleotide sequence ID" value="XM_030350759.1"/>
</dbReference>
<evidence type="ECO:0000313" key="4">
    <source>
        <dbReference type="Ensembl" id="ENSGMOP00000003566.2"/>
    </source>
</evidence>
<accession>A0A8C4Z2I2</accession>
<feature type="region of interest" description="Disordered" evidence="2">
    <location>
        <begin position="258"/>
        <end position="312"/>
    </location>
</feature>
<feature type="domain" description="THUMP" evidence="3">
    <location>
        <begin position="133"/>
        <end position="240"/>
    </location>
</feature>
<dbReference type="Proteomes" id="UP000694546">
    <property type="component" value="Chromosome 3"/>
</dbReference>
<reference evidence="4" key="1">
    <citation type="submission" date="2025-08" db="UniProtKB">
        <authorList>
            <consortium name="Ensembl"/>
        </authorList>
    </citation>
    <scope>IDENTIFICATION</scope>
</reference>
<dbReference type="PROSITE" id="PS51165">
    <property type="entry name" value="THUMP"/>
    <property type="match status" value="1"/>
</dbReference>
<protein>
    <recommendedName>
        <fullName evidence="3">THUMP domain-containing protein</fullName>
    </recommendedName>
</protein>
<dbReference type="GO" id="GO:0006400">
    <property type="term" value="P:tRNA modification"/>
    <property type="evidence" value="ECO:0007669"/>
    <property type="project" value="InterPro"/>
</dbReference>
<evidence type="ECO:0000256" key="1">
    <source>
        <dbReference type="PROSITE-ProRule" id="PRU00529"/>
    </source>
</evidence>